<protein>
    <recommendedName>
        <fullName evidence="3">Scaffolding anchor of CK1 domain-containing protein</fullName>
    </recommendedName>
</protein>
<comment type="similarity">
    <text evidence="1">Belongs to the FAM83 family.</text>
</comment>
<reference evidence="4" key="1">
    <citation type="submission" date="2020-06" db="EMBL/GenBank/DDBJ databases">
        <authorList>
            <consortium name="Wellcome Sanger Institute Data Sharing"/>
        </authorList>
    </citation>
    <scope>NUCLEOTIDE SEQUENCE [LARGE SCALE GENOMIC DNA]</scope>
</reference>
<reference evidence="4" key="3">
    <citation type="submission" date="2025-09" db="UniProtKB">
        <authorList>
            <consortium name="Ensembl"/>
        </authorList>
    </citation>
    <scope>IDENTIFICATION</scope>
</reference>
<evidence type="ECO:0000256" key="1">
    <source>
        <dbReference type="ARBA" id="ARBA00006937"/>
    </source>
</evidence>
<dbReference type="InterPro" id="IPR050944">
    <property type="entry name" value="FAM83"/>
</dbReference>
<dbReference type="AlphaFoldDB" id="A0A8C5D1I3"/>
<feature type="compositionally biased region" description="Basic and acidic residues" evidence="2">
    <location>
        <begin position="155"/>
        <end position="174"/>
    </location>
</feature>
<feature type="domain" description="Scaffolding anchor of CK1" evidence="3">
    <location>
        <begin position="17"/>
        <end position="149"/>
    </location>
</feature>
<dbReference type="PANTHER" id="PTHR16181">
    <property type="entry name" value="PROTEIN FAM83A-RELATED"/>
    <property type="match status" value="1"/>
</dbReference>
<evidence type="ECO:0000313" key="4">
    <source>
        <dbReference type="Ensembl" id="ENSGWIP00000000718.1"/>
    </source>
</evidence>
<dbReference type="Proteomes" id="UP000694680">
    <property type="component" value="Chromosome 1"/>
</dbReference>
<feature type="compositionally biased region" description="Acidic residues" evidence="2">
    <location>
        <begin position="92"/>
        <end position="103"/>
    </location>
</feature>
<dbReference type="Pfam" id="PF07894">
    <property type="entry name" value="SACK1"/>
    <property type="match status" value="1"/>
</dbReference>
<name>A0A8C5D1I3_GOUWI</name>
<reference evidence="4" key="2">
    <citation type="submission" date="2025-08" db="UniProtKB">
        <authorList>
            <consortium name="Ensembl"/>
        </authorList>
    </citation>
    <scope>IDENTIFICATION</scope>
</reference>
<sequence>MAESQLMCMEDGHIGDKVPESRPEFFYSEEQRAAIEELVKNGDGAFKTRLKEDNMKDFLSAKEIRLLLNIFRRYDSESVSMTKTPAGAGKDEGEEGPVTADDDSGVHSTYWPQMSDTEVPPLDIGWPSGAKFKGVTRVVMHTHPPQRQRASHQTGGEEAHPRGEQGKKDRKESI</sequence>
<evidence type="ECO:0000259" key="3">
    <source>
        <dbReference type="Pfam" id="PF07894"/>
    </source>
</evidence>
<organism evidence="4 5">
    <name type="scientific">Gouania willdenowi</name>
    <name type="common">Blunt-snouted clingfish</name>
    <name type="synonym">Lepadogaster willdenowi</name>
    <dbReference type="NCBI Taxonomy" id="441366"/>
    <lineage>
        <taxon>Eukaryota</taxon>
        <taxon>Metazoa</taxon>
        <taxon>Chordata</taxon>
        <taxon>Craniata</taxon>
        <taxon>Vertebrata</taxon>
        <taxon>Euteleostomi</taxon>
        <taxon>Actinopterygii</taxon>
        <taxon>Neopterygii</taxon>
        <taxon>Teleostei</taxon>
        <taxon>Neoteleostei</taxon>
        <taxon>Acanthomorphata</taxon>
        <taxon>Ovalentaria</taxon>
        <taxon>Blenniimorphae</taxon>
        <taxon>Blenniiformes</taxon>
        <taxon>Gobiesocoidei</taxon>
        <taxon>Gobiesocidae</taxon>
        <taxon>Gobiesocinae</taxon>
        <taxon>Gouania</taxon>
    </lineage>
</organism>
<dbReference type="Ensembl" id="ENSGWIT00000000784.1">
    <property type="protein sequence ID" value="ENSGWIP00000000718.1"/>
    <property type="gene ID" value="ENSGWIG00000000457.1"/>
</dbReference>
<dbReference type="GO" id="GO:0019901">
    <property type="term" value="F:protein kinase binding"/>
    <property type="evidence" value="ECO:0007669"/>
    <property type="project" value="TreeGrafter"/>
</dbReference>
<evidence type="ECO:0000256" key="2">
    <source>
        <dbReference type="SAM" id="MobiDB-lite"/>
    </source>
</evidence>
<dbReference type="PANTHER" id="PTHR16181:SF17">
    <property type="entry name" value="FAMILY WITH SEQUENCE SIMILARITY 83 MEMBER FB"/>
    <property type="match status" value="1"/>
</dbReference>
<evidence type="ECO:0000313" key="5">
    <source>
        <dbReference type="Proteomes" id="UP000694680"/>
    </source>
</evidence>
<dbReference type="GO" id="GO:0007165">
    <property type="term" value="P:signal transduction"/>
    <property type="evidence" value="ECO:0007669"/>
    <property type="project" value="TreeGrafter"/>
</dbReference>
<feature type="compositionally biased region" description="Polar residues" evidence="2">
    <location>
        <begin position="106"/>
        <end position="116"/>
    </location>
</feature>
<keyword evidence="5" id="KW-1185">Reference proteome</keyword>
<dbReference type="InterPro" id="IPR012461">
    <property type="entry name" value="SACK1"/>
</dbReference>
<proteinExistence type="inferred from homology"/>
<feature type="region of interest" description="Disordered" evidence="2">
    <location>
        <begin position="78"/>
        <end position="174"/>
    </location>
</feature>
<accession>A0A8C5D1I3</accession>